<reference evidence="1" key="2">
    <citation type="journal article" date="2015" name="Data Brief">
        <title>Shoot transcriptome of the giant reed, Arundo donax.</title>
        <authorList>
            <person name="Barrero R.A."/>
            <person name="Guerrero F.D."/>
            <person name="Moolhuijzen P."/>
            <person name="Goolsby J.A."/>
            <person name="Tidwell J."/>
            <person name="Bellgard S.E."/>
            <person name="Bellgard M.I."/>
        </authorList>
    </citation>
    <scope>NUCLEOTIDE SEQUENCE</scope>
    <source>
        <tissue evidence="1">Shoot tissue taken approximately 20 cm above the soil surface</tissue>
    </source>
</reference>
<reference evidence="1" key="1">
    <citation type="submission" date="2014-09" db="EMBL/GenBank/DDBJ databases">
        <authorList>
            <person name="Magalhaes I.L.F."/>
            <person name="Oliveira U."/>
            <person name="Santos F.R."/>
            <person name="Vidigal T.H.D.A."/>
            <person name="Brescovit A.D."/>
            <person name="Santos A.J."/>
        </authorList>
    </citation>
    <scope>NUCLEOTIDE SEQUENCE</scope>
    <source>
        <tissue evidence="1">Shoot tissue taken approximately 20 cm above the soil surface</tissue>
    </source>
</reference>
<protein>
    <submittedName>
        <fullName evidence="1">Uncharacterized protein</fullName>
    </submittedName>
</protein>
<sequence length="39" mass="4500">MIRSLQYLLGIPEVQSQSSQFSLDSNHLAPQKQVQCVYY</sequence>
<name>A0A0A9E2B7_ARUDO</name>
<organism evidence="1">
    <name type="scientific">Arundo donax</name>
    <name type="common">Giant reed</name>
    <name type="synonym">Donax arundinaceus</name>
    <dbReference type="NCBI Taxonomy" id="35708"/>
    <lineage>
        <taxon>Eukaryota</taxon>
        <taxon>Viridiplantae</taxon>
        <taxon>Streptophyta</taxon>
        <taxon>Embryophyta</taxon>
        <taxon>Tracheophyta</taxon>
        <taxon>Spermatophyta</taxon>
        <taxon>Magnoliopsida</taxon>
        <taxon>Liliopsida</taxon>
        <taxon>Poales</taxon>
        <taxon>Poaceae</taxon>
        <taxon>PACMAD clade</taxon>
        <taxon>Arundinoideae</taxon>
        <taxon>Arundineae</taxon>
        <taxon>Arundo</taxon>
    </lineage>
</organism>
<dbReference type="EMBL" id="GBRH01204742">
    <property type="protein sequence ID" value="JAD93153.1"/>
    <property type="molecule type" value="Transcribed_RNA"/>
</dbReference>
<proteinExistence type="predicted"/>
<evidence type="ECO:0000313" key="1">
    <source>
        <dbReference type="EMBL" id="JAD93153.1"/>
    </source>
</evidence>
<accession>A0A0A9E2B7</accession>
<dbReference type="AlphaFoldDB" id="A0A0A9E2B7"/>